<dbReference type="InterPro" id="IPR002048">
    <property type="entry name" value="EF_hand_dom"/>
</dbReference>
<accession>A0A815JR74</accession>
<dbReference type="SUPFAM" id="SSF47473">
    <property type="entry name" value="EF-hand"/>
    <property type="match status" value="1"/>
</dbReference>
<feature type="compositionally biased region" description="Low complexity" evidence="1">
    <location>
        <begin position="391"/>
        <end position="418"/>
    </location>
</feature>
<feature type="compositionally biased region" description="Basic and acidic residues" evidence="1">
    <location>
        <begin position="235"/>
        <end position="244"/>
    </location>
</feature>
<sequence>IKNNKYLTWEDVEFYLLFHLTTAQKEGVRGFEQNLSHQTREIWELIQDATPNEDKARNILTLDQFLDTWGALSRYIVETSKLPRVFEDWIKLGFDLYDLDGKGDIPPDSFQMLYNKMGLGQTYALIAYKFLTESGTKPLDFERVLSIIKALITSSDDEHFSHFLLPGFFRQVMAKRDREQHDEKFRNVGDDRDSFSDKDDGQRGKSDRDSSPSQPQQQQPDGKGDRSLSPPQDRQNNRKQDENQQKPSPQPATQENYASNSQSYPPSFTDDSHIKQILRELNFECDEVEVIDGNSRRKLVLHDHPNQQDRYQEELRQFERQVAELNQRALAGQLRTNNSFDQQPPTASAPYLQLQQYQYETPTGVDQNKQPHLLDRIDNENQQGRSSKSDQQQPTSSSQQQSSSTTQQASNQNTPQQAENSNASAQRKQSRPQEHTESWSRDQKDQDQLPQQNGQQRQPSTLKSSAQQKLSEVPQLQQQYQQSKPTVPLFQQNQQPGIRQVYPPNEQYYKQPQSASYSQQQPSSQQQQPSYQQRQSSSQQQQPSSQQQQSSAQQQQPSYQQRQSSSQQQQPSSQQQQPSSQQQQPSYQQQQPSYQQRQSSSQQQQPSSQQQQPPYQQQQSSSQQQQPSRQQKDETKETGNRSAQSSNEQPSKQQQSPPSSSAQDNQNKSNISPQQSAYQQNYSSNNDGSSKEPSTATSGIKSPPRRNEQNEQPNSNTGEQKPSQSGNDFRSPTRDDQLDQSSTRDHKKKQDNEPKLSQEAQDKCISNVLRQITPLIERLVQDEVRKAIRNLSSPGDGDSDDETGQFFGVDPFQIMFGGGMPFGGPLFTPNRAYDRSQRGYGLDDHQAFTSGQQQQQPQSAQGPQKWGQQSQNFSNPQEQRPNRPNVNEERNNNRGNERTFYSGPDGSLGGGSGPFLPQNPMFMMDGSRGTVPGMGGLMGGPMGGPMGGQGFILIMGDDERDEIQMGRRGRQPPRFPQ</sequence>
<protein>
    <recommendedName>
        <fullName evidence="2">EF-hand domain-containing protein</fullName>
    </recommendedName>
</protein>
<reference evidence="4" key="1">
    <citation type="submission" date="2021-02" db="EMBL/GenBank/DDBJ databases">
        <authorList>
            <person name="Nowell W R."/>
        </authorList>
    </citation>
    <scope>NUCLEOTIDE SEQUENCE</scope>
</reference>
<feature type="compositionally biased region" description="Basic and acidic residues" evidence="1">
    <location>
        <begin position="731"/>
        <end position="762"/>
    </location>
</feature>
<feature type="compositionally biased region" description="Basic and acidic residues" evidence="1">
    <location>
        <begin position="630"/>
        <end position="639"/>
    </location>
</feature>
<feature type="compositionally biased region" description="Polar residues" evidence="1">
    <location>
        <begin position="866"/>
        <end position="879"/>
    </location>
</feature>
<feature type="compositionally biased region" description="Low complexity" evidence="1">
    <location>
        <begin position="511"/>
        <end position="629"/>
    </location>
</feature>
<comment type="caution">
    <text evidence="4">The sequence shown here is derived from an EMBL/GenBank/DDBJ whole genome shotgun (WGS) entry which is preliminary data.</text>
</comment>
<dbReference type="OrthoDB" id="10072261at2759"/>
<gene>
    <name evidence="4" type="ORF">GPM918_LOCUS32511</name>
    <name evidence="3" type="ORF">OVA965_LOCUS14112</name>
    <name evidence="6" type="ORF">SRO942_LOCUS33184</name>
    <name evidence="5" type="ORF">TMI583_LOCUS14115</name>
</gene>
<dbReference type="EMBL" id="CAJNOK010006040">
    <property type="protein sequence ID" value="CAF0991786.1"/>
    <property type="molecule type" value="Genomic_DNA"/>
</dbReference>
<feature type="compositionally biased region" description="Basic and acidic residues" evidence="1">
    <location>
        <begin position="180"/>
        <end position="210"/>
    </location>
</feature>
<evidence type="ECO:0000259" key="2">
    <source>
        <dbReference type="PROSITE" id="PS50222"/>
    </source>
</evidence>
<evidence type="ECO:0000313" key="7">
    <source>
        <dbReference type="Proteomes" id="UP000663829"/>
    </source>
</evidence>
<evidence type="ECO:0000313" key="3">
    <source>
        <dbReference type="EMBL" id="CAF0991786.1"/>
    </source>
</evidence>
<dbReference type="Proteomes" id="UP000663829">
    <property type="component" value="Unassembled WGS sequence"/>
</dbReference>
<feature type="compositionally biased region" description="Low complexity" evidence="1">
    <location>
        <begin position="448"/>
        <end position="458"/>
    </location>
</feature>
<dbReference type="AlphaFoldDB" id="A0A815JR74"/>
<evidence type="ECO:0000256" key="1">
    <source>
        <dbReference type="SAM" id="MobiDB-lite"/>
    </source>
</evidence>
<feature type="compositionally biased region" description="Basic and acidic residues" evidence="1">
    <location>
        <begin position="886"/>
        <end position="897"/>
    </location>
</feature>
<dbReference type="GO" id="GO:0005509">
    <property type="term" value="F:calcium ion binding"/>
    <property type="evidence" value="ECO:0007669"/>
    <property type="project" value="InterPro"/>
</dbReference>
<dbReference type="PROSITE" id="PS50222">
    <property type="entry name" value="EF_HAND_2"/>
    <property type="match status" value="1"/>
</dbReference>
<dbReference type="Gene3D" id="1.10.238.10">
    <property type="entry name" value="EF-hand"/>
    <property type="match status" value="1"/>
</dbReference>
<dbReference type="Proteomes" id="UP000682733">
    <property type="component" value="Unassembled WGS sequence"/>
</dbReference>
<feature type="compositionally biased region" description="Polar residues" evidence="1">
    <location>
        <begin position="483"/>
        <end position="497"/>
    </location>
</feature>
<dbReference type="InterPro" id="IPR011992">
    <property type="entry name" value="EF-hand-dom_pair"/>
</dbReference>
<feature type="compositionally biased region" description="Polar residues" evidence="1">
    <location>
        <begin position="459"/>
        <end position="470"/>
    </location>
</feature>
<dbReference type="Proteomes" id="UP000681722">
    <property type="component" value="Unassembled WGS sequence"/>
</dbReference>
<feature type="compositionally biased region" description="Low complexity" evidence="1">
    <location>
        <begin position="847"/>
        <end position="864"/>
    </location>
</feature>
<feature type="region of interest" description="Disordered" evidence="1">
    <location>
        <begin position="827"/>
        <end position="918"/>
    </location>
</feature>
<feature type="compositionally biased region" description="Basic and acidic residues" evidence="1">
    <location>
        <begin position="431"/>
        <end position="447"/>
    </location>
</feature>
<name>A0A815JR74_9BILA</name>
<feature type="compositionally biased region" description="Polar residues" evidence="1">
    <location>
        <begin position="245"/>
        <end position="266"/>
    </location>
</feature>
<feature type="compositionally biased region" description="Polar residues" evidence="1">
    <location>
        <begin position="687"/>
        <end position="700"/>
    </location>
</feature>
<feature type="compositionally biased region" description="Polar residues" evidence="1">
    <location>
        <begin position="380"/>
        <end position="390"/>
    </location>
</feature>
<feature type="compositionally biased region" description="Polar residues" evidence="1">
    <location>
        <begin position="710"/>
        <end position="730"/>
    </location>
</feature>
<feature type="region of interest" description="Disordered" evidence="1">
    <location>
        <begin position="379"/>
        <end position="762"/>
    </location>
</feature>
<dbReference type="EMBL" id="CAJOBA010006047">
    <property type="protein sequence ID" value="CAF3761823.1"/>
    <property type="molecule type" value="Genomic_DNA"/>
</dbReference>
<feature type="compositionally biased region" description="Basic and acidic residues" evidence="1">
    <location>
        <begin position="832"/>
        <end position="846"/>
    </location>
</feature>
<keyword evidence="7" id="KW-1185">Reference proteome</keyword>
<feature type="domain" description="EF-hand" evidence="2">
    <location>
        <begin position="85"/>
        <end position="120"/>
    </location>
</feature>
<evidence type="ECO:0000313" key="4">
    <source>
        <dbReference type="EMBL" id="CAF1384863.1"/>
    </source>
</evidence>
<evidence type="ECO:0000313" key="5">
    <source>
        <dbReference type="EMBL" id="CAF3761823.1"/>
    </source>
</evidence>
<feature type="compositionally biased region" description="Low complexity" evidence="1">
    <location>
        <begin position="644"/>
        <end position="686"/>
    </location>
</feature>
<proteinExistence type="predicted"/>
<feature type="non-terminal residue" evidence="4">
    <location>
        <position position="977"/>
    </location>
</feature>
<evidence type="ECO:0000313" key="6">
    <source>
        <dbReference type="EMBL" id="CAF4280132.1"/>
    </source>
</evidence>
<dbReference type="EMBL" id="CAJNOQ010016647">
    <property type="protein sequence ID" value="CAF1384863.1"/>
    <property type="molecule type" value="Genomic_DNA"/>
</dbReference>
<dbReference type="EMBL" id="CAJOBC010082050">
    <property type="protein sequence ID" value="CAF4280132.1"/>
    <property type="molecule type" value="Genomic_DNA"/>
</dbReference>
<dbReference type="Proteomes" id="UP000677228">
    <property type="component" value="Unassembled WGS sequence"/>
</dbReference>
<organism evidence="4 7">
    <name type="scientific">Didymodactylos carnosus</name>
    <dbReference type="NCBI Taxonomy" id="1234261"/>
    <lineage>
        <taxon>Eukaryota</taxon>
        <taxon>Metazoa</taxon>
        <taxon>Spiralia</taxon>
        <taxon>Gnathifera</taxon>
        <taxon>Rotifera</taxon>
        <taxon>Eurotatoria</taxon>
        <taxon>Bdelloidea</taxon>
        <taxon>Philodinida</taxon>
        <taxon>Philodinidae</taxon>
        <taxon>Didymodactylos</taxon>
    </lineage>
</organism>
<feature type="region of interest" description="Disordered" evidence="1">
    <location>
        <begin position="180"/>
        <end position="270"/>
    </location>
</feature>
<feature type="compositionally biased region" description="Low complexity" evidence="1">
    <location>
        <begin position="211"/>
        <end position="220"/>
    </location>
</feature>